<dbReference type="RefSeq" id="WP_353069043.1">
    <property type="nucleotide sequence ID" value="NZ_CP132932.1"/>
</dbReference>
<keyword evidence="4 6" id="KW-0472">Membrane</keyword>
<evidence type="ECO:0000256" key="1">
    <source>
        <dbReference type="ARBA" id="ARBA00004167"/>
    </source>
</evidence>
<feature type="region of interest" description="Disordered" evidence="5">
    <location>
        <begin position="1"/>
        <end position="50"/>
    </location>
</feature>
<dbReference type="Gene3D" id="2.40.50.100">
    <property type="match status" value="1"/>
</dbReference>
<dbReference type="PANTHER" id="PTHR30386:SF26">
    <property type="entry name" value="TRANSPORT PROTEIN COMB"/>
    <property type="match status" value="1"/>
</dbReference>
<reference evidence="10" key="2">
    <citation type="journal article" date="2024" name="Environ. Microbiol.">
        <title>Genome analysis and description of Tunturibacter gen. nov. expands the diversity of Terriglobia in tundra soils.</title>
        <authorList>
            <person name="Messyasz A."/>
            <person name="Mannisto M.K."/>
            <person name="Kerkhof L.J."/>
            <person name="Haggblom M.M."/>
        </authorList>
    </citation>
    <scope>NUCLEOTIDE SEQUENCE</scope>
    <source>
        <strain evidence="10">M8UP23</strain>
    </source>
</reference>
<evidence type="ECO:0000259" key="9">
    <source>
        <dbReference type="Pfam" id="PF25954"/>
    </source>
</evidence>
<evidence type="ECO:0000259" key="8">
    <source>
        <dbReference type="Pfam" id="PF25917"/>
    </source>
</evidence>
<evidence type="ECO:0000313" key="10">
    <source>
        <dbReference type="EMBL" id="XCB26578.1"/>
    </source>
</evidence>
<feature type="domain" description="CusB-like beta-barrel" evidence="9">
    <location>
        <begin position="342"/>
        <end position="381"/>
    </location>
</feature>
<gene>
    <name evidence="10" type="ORF">RBB75_19480</name>
</gene>
<name>A0AAU7ZCR2_9BACT</name>
<protein>
    <submittedName>
        <fullName evidence="10">HlyD family secretion protein</fullName>
    </submittedName>
</protein>
<comment type="subcellular location">
    <subcellularLocation>
        <location evidence="1">Membrane</location>
        <topology evidence="1">Single-pass membrane protein</topology>
    </subcellularLocation>
</comment>
<dbReference type="GO" id="GO:0016020">
    <property type="term" value="C:membrane"/>
    <property type="evidence" value="ECO:0007669"/>
    <property type="project" value="UniProtKB-SubCell"/>
</dbReference>
<feature type="compositionally biased region" description="Polar residues" evidence="5">
    <location>
        <begin position="1"/>
        <end position="24"/>
    </location>
</feature>
<dbReference type="Gene3D" id="2.40.30.170">
    <property type="match status" value="1"/>
</dbReference>
<dbReference type="Pfam" id="PF25954">
    <property type="entry name" value="Beta-barrel_RND_2"/>
    <property type="match status" value="1"/>
</dbReference>
<dbReference type="InterPro" id="IPR058792">
    <property type="entry name" value="Beta-barrel_RND_2"/>
</dbReference>
<evidence type="ECO:0000259" key="7">
    <source>
        <dbReference type="Pfam" id="PF25876"/>
    </source>
</evidence>
<evidence type="ECO:0000256" key="4">
    <source>
        <dbReference type="ARBA" id="ARBA00023136"/>
    </source>
</evidence>
<feature type="domain" description="Multidrug resistance protein MdtA-like barrel-sandwich hybrid" evidence="8">
    <location>
        <begin position="93"/>
        <end position="171"/>
    </location>
</feature>
<dbReference type="KEGG" id="temp:RBB75_19480"/>
<evidence type="ECO:0000256" key="2">
    <source>
        <dbReference type="ARBA" id="ARBA00022692"/>
    </source>
</evidence>
<dbReference type="AlphaFoldDB" id="A0AAU7ZCR2"/>
<organism evidence="10">
    <name type="scientific">Tunturiibacter empetritectus</name>
    <dbReference type="NCBI Taxonomy" id="3069691"/>
    <lineage>
        <taxon>Bacteria</taxon>
        <taxon>Pseudomonadati</taxon>
        <taxon>Acidobacteriota</taxon>
        <taxon>Terriglobia</taxon>
        <taxon>Terriglobales</taxon>
        <taxon>Acidobacteriaceae</taxon>
        <taxon>Tunturiibacter</taxon>
    </lineage>
</organism>
<keyword evidence="3 6" id="KW-1133">Transmembrane helix</keyword>
<dbReference type="InterPro" id="IPR050739">
    <property type="entry name" value="MFP"/>
</dbReference>
<dbReference type="PANTHER" id="PTHR30386">
    <property type="entry name" value="MEMBRANE FUSION SUBUNIT OF EMRAB-TOLC MULTIDRUG EFFLUX PUMP"/>
    <property type="match status" value="1"/>
</dbReference>
<dbReference type="EMBL" id="CP132932">
    <property type="protein sequence ID" value="XCB26578.1"/>
    <property type="molecule type" value="Genomic_DNA"/>
</dbReference>
<proteinExistence type="predicted"/>
<sequence length="439" mass="46900">MPDQSDQQQEGQTAQISGTVQIKQNGGGKQPPDDSQKDSHKQEEDDAPEKKSGRKFIIIAVIILLVIGAGIFYWRSTFSEDTDDAQVDGDLYQVSSRVTGQVIKVYVEDNQEIKIGDPIAEIDPRDYQVALEQAQANLASSQAAALQATVNVPITGVNVNTSVSTTGSDVTGSSAAVEQARKQAQAAEARVVAAKATAVKSHLDVERYTPLVEKDVISKQQYDAAVATDAANQASVLEAEATVIGQQAAVTQSIQKLAQSRFQAAQSIKTGPDQVRVQQAKANSALADVKQAQAKVDQAMLNLGYTHITAPTTGIVNKKNVQVGANLSIGQDVLTIIPLTNLWVTANFKETQLAKMKPGQSVTLKVDALGGRKFHGKVTQIGGATGSRLSLFPPENATGNYVKVVQRIPVRVDFTNLQQENGDYALRPGMSVTPDVEVK</sequence>
<keyword evidence="2 6" id="KW-0812">Transmembrane</keyword>
<feature type="transmembrane region" description="Helical" evidence="6">
    <location>
        <begin position="56"/>
        <end position="74"/>
    </location>
</feature>
<dbReference type="Pfam" id="PF25917">
    <property type="entry name" value="BSH_RND"/>
    <property type="match status" value="1"/>
</dbReference>
<feature type="domain" description="Multidrug resistance protein MdtA-like alpha-helical hairpin" evidence="7">
    <location>
        <begin position="185"/>
        <end position="259"/>
    </location>
</feature>
<dbReference type="PRINTS" id="PR01490">
    <property type="entry name" value="RTXTOXIND"/>
</dbReference>
<dbReference type="Pfam" id="PF25876">
    <property type="entry name" value="HH_MFP_RND"/>
    <property type="match status" value="1"/>
</dbReference>
<dbReference type="InterPro" id="IPR058624">
    <property type="entry name" value="MdtA-like_HH"/>
</dbReference>
<evidence type="ECO:0000256" key="3">
    <source>
        <dbReference type="ARBA" id="ARBA00022989"/>
    </source>
</evidence>
<feature type="compositionally biased region" description="Basic and acidic residues" evidence="5">
    <location>
        <begin position="31"/>
        <end position="50"/>
    </location>
</feature>
<dbReference type="InterPro" id="IPR058625">
    <property type="entry name" value="MdtA-like_BSH"/>
</dbReference>
<reference evidence="10" key="1">
    <citation type="submission" date="2023-08" db="EMBL/GenBank/DDBJ databases">
        <authorList>
            <person name="Messyasz A."/>
            <person name="Mannisto M.K."/>
            <person name="Kerkhof L.J."/>
            <person name="Haggblom M."/>
        </authorList>
    </citation>
    <scope>NUCLEOTIDE SEQUENCE</scope>
    <source>
        <strain evidence="10">M8UP23</strain>
    </source>
</reference>
<accession>A0AAU7ZCR2</accession>
<dbReference type="SUPFAM" id="SSF111369">
    <property type="entry name" value="HlyD-like secretion proteins"/>
    <property type="match status" value="3"/>
</dbReference>
<evidence type="ECO:0000256" key="6">
    <source>
        <dbReference type="SAM" id="Phobius"/>
    </source>
</evidence>
<evidence type="ECO:0000256" key="5">
    <source>
        <dbReference type="SAM" id="MobiDB-lite"/>
    </source>
</evidence>
<dbReference type="Gene3D" id="1.10.287.470">
    <property type="entry name" value="Helix hairpin bin"/>
    <property type="match status" value="1"/>
</dbReference>